<proteinExistence type="predicted"/>
<organism evidence="1 2">
    <name type="scientific">Eumeta variegata</name>
    <name type="common">Bagworm moth</name>
    <name type="synonym">Eumeta japonica</name>
    <dbReference type="NCBI Taxonomy" id="151549"/>
    <lineage>
        <taxon>Eukaryota</taxon>
        <taxon>Metazoa</taxon>
        <taxon>Ecdysozoa</taxon>
        <taxon>Arthropoda</taxon>
        <taxon>Hexapoda</taxon>
        <taxon>Insecta</taxon>
        <taxon>Pterygota</taxon>
        <taxon>Neoptera</taxon>
        <taxon>Endopterygota</taxon>
        <taxon>Lepidoptera</taxon>
        <taxon>Glossata</taxon>
        <taxon>Ditrysia</taxon>
        <taxon>Tineoidea</taxon>
        <taxon>Psychidae</taxon>
        <taxon>Oiketicinae</taxon>
        <taxon>Eumeta</taxon>
    </lineage>
</organism>
<reference evidence="1 2" key="1">
    <citation type="journal article" date="2019" name="Commun. Biol.">
        <title>The bagworm genome reveals a unique fibroin gene that provides high tensile strength.</title>
        <authorList>
            <person name="Kono N."/>
            <person name="Nakamura H."/>
            <person name="Ohtoshi R."/>
            <person name="Tomita M."/>
            <person name="Numata K."/>
            <person name="Arakawa K."/>
        </authorList>
    </citation>
    <scope>NUCLEOTIDE SEQUENCE [LARGE SCALE GENOMIC DNA]</scope>
</reference>
<evidence type="ECO:0000313" key="2">
    <source>
        <dbReference type="Proteomes" id="UP000299102"/>
    </source>
</evidence>
<name>A0A4C1XME8_EUMVA</name>
<protein>
    <submittedName>
        <fullName evidence="1">Uncharacterized protein</fullName>
    </submittedName>
</protein>
<comment type="caution">
    <text evidence="1">The sequence shown here is derived from an EMBL/GenBank/DDBJ whole genome shotgun (WGS) entry which is preliminary data.</text>
</comment>
<dbReference type="Proteomes" id="UP000299102">
    <property type="component" value="Unassembled WGS sequence"/>
</dbReference>
<dbReference type="EMBL" id="BGZK01000904">
    <property type="protein sequence ID" value="GBP64648.1"/>
    <property type="molecule type" value="Genomic_DNA"/>
</dbReference>
<dbReference type="AlphaFoldDB" id="A0A4C1XME8"/>
<keyword evidence="2" id="KW-1185">Reference proteome</keyword>
<gene>
    <name evidence="1" type="ORF">EVAR_42598_1</name>
</gene>
<evidence type="ECO:0000313" key="1">
    <source>
        <dbReference type="EMBL" id="GBP64648.1"/>
    </source>
</evidence>
<sequence length="114" mass="13145">MNRLLLSHVAGLRLTGGGIAARIKYGYTVHVHIALSLRAQKKKWNRGHALKPYSGPQWRTDDEKHSTFTYVQSPLYERGYRNRLQYRYSLYKYGQRGDKTIGTFAQTNGRNGGR</sequence>
<accession>A0A4C1XME8</accession>